<reference evidence="2 3" key="1">
    <citation type="submission" date="2018-09" db="EMBL/GenBank/DDBJ databases">
        <title>Genomic Encyclopedia of Archaeal and Bacterial Type Strains, Phase II (KMG-II): from individual species to whole genera.</title>
        <authorList>
            <person name="Goeker M."/>
        </authorList>
    </citation>
    <scope>NUCLEOTIDE SEQUENCE [LARGE SCALE GENOMIC DNA]</scope>
    <source>
        <strain evidence="2 3">DSM 17008</strain>
    </source>
</reference>
<gene>
    <name evidence="2" type="ORF">ATL39_3041</name>
</gene>
<dbReference type="AlphaFoldDB" id="A0A419UWV5"/>
<evidence type="ECO:0000313" key="3">
    <source>
        <dbReference type="Proteomes" id="UP000285120"/>
    </source>
</evidence>
<name>A0A419UWV5_9BACL</name>
<comment type="caution">
    <text evidence="2">The sequence shown here is derived from an EMBL/GenBank/DDBJ whole genome shotgun (WGS) entry which is preliminary data.</text>
</comment>
<keyword evidence="3" id="KW-1185">Reference proteome</keyword>
<keyword evidence="1" id="KW-0472">Membrane</keyword>
<proteinExistence type="predicted"/>
<organism evidence="2 3">
    <name type="scientific">Sinobaca qinghaiensis</name>
    <dbReference type="NCBI Taxonomy" id="342944"/>
    <lineage>
        <taxon>Bacteria</taxon>
        <taxon>Bacillati</taxon>
        <taxon>Bacillota</taxon>
        <taxon>Bacilli</taxon>
        <taxon>Bacillales</taxon>
        <taxon>Sporolactobacillaceae</taxon>
        <taxon>Sinobaca</taxon>
    </lineage>
</organism>
<feature type="transmembrane region" description="Helical" evidence="1">
    <location>
        <begin position="27"/>
        <end position="44"/>
    </location>
</feature>
<dbReference type="EMBL" id="RAPK01000011">
    <property type="protein sequence ID" value="RKD69617.1"/>
    <property type="molecule type" value="Genomic_DNA"/>
</dbReference>
<sequence>MSKRNERNKILFKNLTPSEKYQRIKKGIPFLFLLGLAPILMGNFKFSSLILYTILWAIVIPVILLHYKKKMGNAGK</sequence>
<dbReference type="RefSeq" id="WP_120194175.1">
    <property type="nucleotide sequence ID" value="NZ_RAPK01000011.1"/>
</dbReference>
<accession>A0A419UWV5</accession>
<protein>
    <submittedName>
        <fullName evidence="2">Uncharacterized protein</fullName>
    </submittedName>
</protein>
<evidence type="ECO:0000313" key="2">
    <source>
        <dbReference type="EMBL" id="RKD69617.1"/>
    </source>
</evidence>
<keyword evidence="1" id="KW-0812">Transmembrane</keyword>
<keyword evidence="1" id="KW-1133">Transmembrane helix</keyword>
<feature type="transmembrane region" description="Helical" evidence="1">
    <location>
        <begin position="50"/>
        <end position="67"/>
    </location>
</feature>
<evidence type="ECO:0000256" key="1">
    <source>
        <dbReference type="SAM" id="Phobius"/>
    </source>
</evidence>
<dbReference type="Proteomes" id="UP000285120">
    <property type="component" value="Unassembled WGS sequence"/>
</dbReference>